<dbReference type="PROSITE" id="PS51387">
    <property type="entry name" value="FAD_PCMH"/>
    <property type="match status" value="1"/>
</dbReference>
<dbReference type="Gene3D" id="3.30.465.10">
    <property type="match status" value="1"/>
</dbReference>
<dbReference type="InterPro" id="IPR016166">
    <property type="entry name" value="FAD-bd_PCMH"/>
</dbReference>
<proteinExistence type="predicted"/>
<evidence type="ECO:0000256" key="3">
    <source>
        <dbReference type="ARBA" id="ARBA00022827"/>
    </source>
</evidence>
<comment type="cofactor">
    <cofactor evidence="1">
        <name>FAD</name>
        <dbReference type="ChEBI" id="CHEBI:57692"/>
    </cofactor>
</comment>
<dbReference type="InterPro" id="IPR004113">
    <property type="entry name" value="FAD-bd_oxidored_4_C"/>
</dbReference>
<dbReference type="InterPro" id="IPR036318">
    <property type="entry name" value="FAD-bd_PCMH-like_sf"/>
</dbReference>
<dbReference type="SUPFAM" id="SSF55103">
    <property type="entry name" value="FAD-linked oxidases, C-terminal domain"/>
    <property type="match status" value="1"/>
</dbReference>
<dbReference type="EMBL" id="LWSA01000345">
    <property type="protein sequence ID" value="OCX67543.1"/>
    <property type="molecule type" value="Genomic_DNA"/>
</dbReference>
<dbReference type="GO" id="GO:0016491">
    <property type="term" value="F:oxidoreductase activity"/>
    <property type="evidence" value="ECO:0007669"/>
    <property type="project" value="UniProtKB-KW"/>
</dbReference>
<name>A0A1C2HUW4_ACITH</name>
<keyword evidence="3" id="KW-0274">FAD</keyword>
<dbReference type="InterPro" id="IPR016164">
    <property type="entry name" value="FAD-linked_Oxase-like_C"/>
</dbReference>
<dbReference type="PANTHER" id="PTHR11748:SF103">
    <property type="entry name" value="GLYCOLATE OXIDASE SUBUNIT GLCE"/>
    <property type="match status" value="1"/>
</dbReference>
<dbReference type="InterPro" id="IPR016171">
    <property type="entry name" value="Vanillyl_alc_oxidase_C-sub2"/>
</dbReference>
<dbReference type="Pfam" id="PF01565">
    <property type="entry name" value="FAD_binding_4"/>
    <property type="match status" value="1"/>
</dbReference>
<dbReference type="Proteomes" id="UP000094893">
    <property type="component" value="Unassembled WGS sequence"/>
</dbReference>
<comment type="caution">
    <text evidence="6">The sequence shown here is derived from an EMBL/GenBank/DDBJ whole genome shotgun (WGS) entry which is preliminary data.</text>
</comment>
<evidence type="ECO:0000256" key="4">
    <source>
        <dbReference type="ARBA" id="ARBA00023002"/>
    </source>
</evidence>
<evidence type="ECO:0000256" key="2">
    <source>
        <dbReference type="ARBA" id="ARBA00022630"/>
    </source>
</evidence>
<reference evidence="6 7" key="1">
    <citation type="journal article" date="2016" name="Int. J. Mol. Sci.">
        <title>Comparative genomics of the extreme acidophile Acidithiobacillus thiooxidans reveals intraspecific divergence and niche adaptation.</title>
        <authorList>
            <person name="Zhang X."/>
            <person name="Feng X."/>
            <person name="Tao J."/>
            <person name="Ma L."/>
            <person name="Xiao Y."/>
            <person name="Liang Y."/>
            <person name="Liu X."/>
            <person name="Yin H."/>
        </authorList>
    </citation>
    <scope>NUCLEOTIDE SEQUENCE [LARGE SCALE GENOMIC DNA]</scope>
    <source>
        <strain evidence="6 7">A02</strain>
    </source>
</reference>
<dbReference type="NCBIfam" id="NF008439">
    <property type="entry name" value="PRK11282.1"/>
    <property type="match status" value="1"/>
</dbReference>
<sequence>MCIMVDYLSRNWSAFKMDQRARLQEQVREACQQSRALQIQGAGTKRFYGRKTADAEPLLLREHQGIVDYEPSELFVTLRAGTSLQTLQEQLAEAGQMLPFEPPFFGAEATIGGTLACGFSGPRRPYAGSARDYVLGVHMLNGLGESLRFGGQVMKNVAGYDVSRLLIGSLGTLGILLEVTLKVLPRPERDLTLVHDTDMATAIVRMNQWAGQPLPLSASAWDGAHLYLRLSGTEKAVAAAQSKIGGAVLDENDGILFWKNLREHRHVFFQGSAALWRLAVAPATPPLALPGQMLIEWGGGQRWLRGQRDASALQTLAAEHGGHATLFRGGDHAKEVFQPLPPALFALHQRLKNAFDPHGILNPGRLYAAL</sequence>
<accession>A0A1C2HUW4</accession>
<keyword evidence="4" id="KW-0560">Oxidoreductase</keyword>
<evidence type="ECO:0000256" key="1">
    <source>
        <dbReference type="ARBA" id="ARBA00001974"/>
    </source>
</evidence>
<dbReference type="Pfam" id="PF02913">
    <property type="entry name" value="FAD-oxidase_C"/>
    <property type="match status" value="1"/>
</dbReference>
<keyword evidence="2" id="KW-0285">Flavoprotein</keyword>
<dbReference type="InterPro" id="IPR006094">
    <property type="entry name" value="Oxid_FAD_bind_N"/>
</dbReference>
<dbReference type="eggNOG" id="COG0277">
    <property type="taxonomic scope" value="Bacteria"/>
</dbReference>
<dbReference type="PANTHER" id="PTHR11748">
    <property type="entry name" value="D-LACTATE DEHYDROGENASE"/>
    <property type="match status" value="1"/>
</dbReference>
<evidence type="ECO:0000259" key="5">
    <source>
        <dbReference type="PROSITE" id="PS51387"/>
    </source>
</evidence>
<dbReference type="AlphaFoldDB" id="A0A1C2HUW4"/>
<dbReference type="InterPro" id="IPR016169">
    <property type="entry name" value="FAD-bd_PCMH_sub2"/>
</dbReference>
<evidence type="ECO:0000313" key="7">
    <source>
        <dbReference type="Proteomes" id="UP000094893"/>
    </source>
</evidence>
<dbReference type="GO" id="GO:0071949">
    <property type="term" value="F:FAD binding"/>
    <property type="evidence" value="ECO:0007669"/>
    <property type="project" value="InterPro"/>
</dbReference>
<feature type="domain" description="FAD-binding PCMH-type" evidence="5">
    <location>
        <begin position="7"/>
        <end position="186"/>
    </location>
</feature>
<gene>
    <name evidence="6" type="primary">glcE</name>
    <name evidence="6" type="ORF">A6P07_19870</name>
</gene>
<organism evidence="6 7">
    <name type="scientific">Acidithiobacillus thiooxidans</name>
    <name type="common">Thiobacillus thiooxidans</name>
    <dbReference type="NCBI Taxonomy" id="930"/>
    <lineage>
        <taxon>Bacteria</taxon>
        <taxon>Pseudomonadati</taxon>
        <taxon>Pseudomonadota</taxon>
        <taxon>Acidithiobacillia</taxon>
        <taxon>Acidithiobacillales</taxon>
        <taxon>Acidithiobacillaceae</taxon>
        <taxon>Acidithiobacillus</taxon>
    </lineage>
</organism>
<dbReference type="SUPFAM" id="SSF56176">
    <property type="entry name" value="FAD-binding/transporter-associated domain-like"/>
    <property type="match status" value="1"/>
</dbReference>
<dbReference type="STRING" id="930.GCA_002079865_03000"/>
<evidence type="ECO:0000313" key="6">
    <source>
        <dbReference type="EMBL" id="OCX67543.1"/>
    </source>
</evidence>
<protein>
    <submittedName>
        <fullName evidence="6">Glycolate oxidase subunit GlcE</fullName>
    </submittedName>
</protein>
<dbReference type="Gene3D" id="1.10.45.10">
    <property type="entry name" value="Vanillyl-alcohol Oxidase, Chain A, domain 4"/>
    <property type="match status" value="1"/>
</dbReference>